<accession>A0AAF0PP59</accession>
<protein>
    <recommendedName>
        <fullName evidence="1">Reverse transcriptase zinc-binding domain-containing protein</fullName>
    </recommendedName>
</protein>
<name>A0AAF0PP59_SOLVR</name>
<organism evidence="2 3">
    <name type="scientific">Solanum verrucosum</name>
    <dbReference type="NCBI Taxonomy" id="315347"/>
    <lineage>
        <taxon>Eukaryota</taxon>
        <taxon>Viridiplantae</taxon>
        <taxon>Streptophyta</taxon>
        <taxon>Embryophyta</taxon>
        <taxon>Tracheophyta</taxon>
        <taxon>Spermatophyta</taxon>
        <taxon>Magnoliopsida</taxon>
        <taxon>eudicotyledons</taxon>
        <taxon>Gunneridae</taxon>
        <taxon>Pentapetalae</taxon>
        <taxon>asterids</taxon>
        <taxon>lamiids</taxon>
        <taxon>Solanales</taxon>
        <taxon>Solanaceae</taxon>
        <taxon>Solanoideae</taxon>
        <taxon>Solaneae</taxon>
        <taxon>Solanum</taxon>
    </lineage>
</organism>
<dbReference type="Pfam" id="PF13966">
    <property type="entry name" value="zf-RVT"/>
    <property type="match status" value="1"/>
</dbReference>
<evidence type="ECO:0000313" key="2">
    <source>
        <dbReference type="EMBL" id="WMV07982.1"/>
    </source>
</evidence>
<feature type="domain" description="Reverse transcriptase zinc-binding" evidence="1">
    <location>
        <begin position="72"/>
        <end position="128"/>
    </location>
</feature>
<gene>
    <name evidence="2" type="ORF">MTR67_001367</name>
</gene>
<evidence type="ECO:0000313" key="3">
    <source>
        <dbReference type="Proteomes" id="UP001234989"/>
    </source>
</evidence>
<dbReference type="EMBL" id="CP133612">
    <property type="protein sequence ID" value="WMV07982.1"/>
    <property type="molecule type" value="Genomic_DNA"/>
</dbReference>
<reference evidence="2" key="1">
    <citation type="submission" date="2023-08" db="EMBL/GenBank/DDBJ databases">
        <title>A de novo genome assembly of Solanum verrucosum Schlechtendal, a Mexican diploid species geographically isolated from the other diploid A-genome species in potato relatives.</title>
        <authorList>
            <person name="Hosaka K."/>
        </authorList>
    </citation>
    <scope>NUCLEOTIDE SEQUENCE</scope>
    <source>
        <tissue evidence="2">Young leaves</tissue>
    </source>
</reference>
<keyword evidence="3" id="KW-1185">Reference proteome</keyword>
<evidence type="ECO:0000259" key="1">
    <source>
        <dbReference type="Pfam" id="PF13966"/>
    </source>
</evidence>
<sequence length="174" mass="20333">MIEATCRTFLWTGKREMSRRALVAWEKVCRPGPAGAWVVRKIIDSREVLINSTSAARVLLQEMKKLKKQGKFQVKATYHYLQQQNPRVPWKSFTLHKHLHPRQIFHLWLVVQQRLSTVDPLQKFGIQLPGMDEITSLVAPVSKYWLMVPKSWSGFVTRQSREIAWLRLCVALLQ</sequence>
<proteinExistence type="predicted"/>
<dbReference type="InterPro" id="IPR026960">
    <property type="entry name" value="RVT-Znf"/>
</dbReference>
<dbReference type="AlphaFoldDB" id="A0AAF0PP59"/>
<dbReference type="Proteomes" id="UP001234989">
    <property type="component" value="Chromosome 1"/>
</dbReference>